<evidence type="ECO:0000256" key="5">
    <source>
        <dbReference type="ARBA" id="ARBA00022457"/>
    </source>
</evidence>
<keyword evidence="12" id="KW-0460">Magnesium</keyword>
<protein>
    <recommendedName>
        <fullName evidence="4">DNA-directed DNA polymerase</fullName>
        <ecNumber evidence="4">2.7.7.7</ecNumber>
    </recommendedName>
</protein>
<keyword evidence="13" id="KW-0239">DNA-directed DNA polymerase</keyword>
<dbReference type="CDD" id="cd03586">
    <property type="entry name" value="PolY_Pol_IV_kappa"/>
    <property type="match status" value="1"/>
</dbReference>
<dbReference type="InterPro" id="IPR036775">
    <property type="entry name" value="DNA_pol_Y-fam_lit_finger_sf"/>
</dbReference>
<evidence type="ECO:0000256" key="9">
    <source>
        <dbReference type="ARBA" id="ARBA00022705"/>
    </source>
</evidence>
<keyword evidence="19" id="KW-1185">Reference proteome</keyword>
<keyword evidence="11" id="KW-0227">DNA damage</keyword>
<evidence type="ECO:0000256" key="1">
    <source>
        <dbReference type="ARBA" id="ARBA00001946"/>
    </source>
</evidence>
<keyword evidence="5" id="KW-0515">Mutator protein</keyword>
<evidence type="ECO:0000256" key="15">
    <source>
        <dbReference type="ARBA" id="ARBA00023204"/>
    </source>
</evidence>
<dbReference type="InterPro" id="IPR053848">
    <property type="entry name" value="IMS_HHH_1"/>
</dbReference>
<evidence type="ECO:0000256" key="16">
    <source>
        <dbReference type="ARBA" id="ARBA00049244"/>
    </source>
</evidence>
<feature type="domain" description="UmuC" evidence="17">
    <location>
        <begin position="5"/>
        <end position="194"/>
    </location>
</feature>
<dbReference type="PANTHER" id="PTHR11076">
    <property type="entry name" value="DNA REPAIR POLYMERASE UMUC / TRANSFERASE FAMILY MEMBER"/>
    <property type="match status" value="1"/>
</dbReference>
<comment type="similarity">
    <text evidence="3">Belongs to the DNA polymerase type-Y family.</text>
</comment>
<dbReference type="InterPro" id="IPR001126">
    <property type="entry name" value="UmuC"/>
</dbReference>
<organism evidence="18 19">
    <name type="scientific">Peptostreptococcus canis</name>
    <dbReference type="NCBI Taxonomy" id="1159213"/>
    <lineage>
        <taxon>Bacteria</taxon>
        <taxon>Bacillati</taxon>
        <taxon>Bacillota</taxon>
        <taxon>Clostridia</taxon>
        <taxon>Peptostreptococcales</taxon>
        <taxon>Peptostreptococcaceae</taxon>
        <taxon>Peptostreptococcus</taxon>
    </lineage>
</organism>
<dbReference type="Pfam" id="PF21999">
    <property type="entry name" value="IMS_HHH_1"/>
    <property type="match status" value="1"/>
</dbReference>
<evidence type="ECO:0000256" key="6">
    <source>
        <dbReference type="ARBA" id="ARBA00022490"/>
    </source>
</evidence>
<accession>A0ABR6TID3</accession>
<name>A0ABR6TID3_9FIRM</name>
<keyword evidence="14" id="KW-0238">DNA-binding</keyword>
<dbReference type="Pfam" id="PF00817">
    <property type="entry name" value="IMS"/>
    <property type="match status" value="1"/>
</dbReference>
<dbReference type="EMBL" id="JABGBW010000001">
    <property type="protein sequence ID" value="MBC2575176.1"/>
    <property type="molecule type" value="Genomic_DNA"/>
</dbReference>
<comment type="subcellular location">
    <subcellularLocation>
        <location evidence="2">Cytoplasm</location>
    </subcellularLocation>
</comment>
<keyword evidence="10" id="KW-0479">Metal-binding</keyword>
<reference evidence="18 19" key="1">
    <citation type="submission" date="2020-05" db="EMBL/GenBank/DDBJ databases">
        <title>Draft genome of xy-202 and genomic insight in genome of the genus Peptostreptococcus.</title>
        <authorList>
            <person name="Zhang Z."/>
        </authorList>
    </citation>
    <scope>NUCLEOTIDE SEQUENCE [LARGE SCALE GENOMIC DNA]</scope>
    <source>
        <strain evidence="18 19">DSM 27025</strain>
    </source>
</reference>
<comment type="cofactor">
    <cofactor evidence="1">
        <name>Mg(2+)</name>
        <dbReference type="ChEBI" id="CHEBI:18420"/>
    </cofactor>
</comment>
<evidence type="ECO:0000256" key="3">
    <source>
        <dbReference type="ARBA" id="ARBA00010945"/>
    </source>
</evidence>
<dbReference type="SUPFAM" id="SSF100879">
    <property type="entry name" value="Lesion bypass DNA polymerase (Y-family), little finger domain"/>
    <property type="match status" value="1"/>
</dbReference>
<dbReference type="InterPro" id="IPR017961">
    <property type="entry name" value="DNA_pol_Y-fam_little_finger"/>
</dbReference>
<keyword evidence="6" id="KW-0963">Cytoplasm</keyword>
<dbReference type="Gene3D" id="3.40.1170.60">
    <property type="match status" value="1"/>
</dbReference>
<keyword evidence="7" id="KW-0808">Transferase</keyword>
<dbReference type="PANTHER" id="PTHR11076:SF35">
    <property type="entry name" value="DNA REPAIR PROTEIN HOMOLOG YOBH"/>
    <property type="match status" value="1"/>
</dbReference>
<evidence type="ECO:0000256" key="10">
    <source>
        <dbReference type="ARBA" id="ARBA00022723"/>
    </source>
</evidence>
<keyword evidence="8" id="KW-0548">Nucleotidyltransferase</keyword>
<keyword evidence="9" id="KW-0235">DNA replication</keyword>
<dbReference type="Gene3D" id="1.10.150.20">
    <property type="entry name" value="5' to 3' exonuclease, C-terminal subdomain"/>
    <property type="match status" value="1"/>
</dbReference>
<evidence type="ECO:0000256" key="8">
    <source>
        <dbReference type="ARBA" id="ARBA00022695"/>
    </source>
</evidence>
<evidence type="ECO:0000259" key="17">
    <source>
        <dbReference type="PROSITE" id="PS50173"/>
    </source>
</evidence>
<dbReference type="Pfam" id="PF11799">
    <property type="entry name" value="IMS_C"/>
    <property type="match status" value="1"/>
</dbReference>
<evidence type="ECO:0000256" key="14">
    <source>
        <dbReference type="ARBA" id="ARBA00023125"/>
    </source>
</evidence>
<dbReference type="InterPro" id="IPR050116">
    <property type="entry name" value="DNA_polymerase-Y"/>
</dbReference>
<sequence length="414" mass="47326">MKKIFFHVDVNSAYLSWESVRRLREDSKAMDLREIPSAIIGDPSRRSGIILAKSSMAKKFGVKTGEPVNISRKKCPLLYTVPADFDLYVEQSNLLMKLLKEYSPNVYQYSIDEAFIDMSGTGRLFGEPISCANRIRERIRLELGFTVNIGIGNNMATAKMAGEFSKPDKTHTLFEDEIEEKLWKLPIEDLFFVGRKSSMKLKNMGIYTIGDLAKMDIEVVRKKLNKYGEIIHNHANGKDGYEFLKNKTKNKSIGNSMTAPSDICDTKNANLAILSLCETVCARLRKRNMKAMIVSIELVDSNFNRYHKQKKMKNKSNEVSIIYHEAVILFEELWNGKPLRHIGISTGKVEGEIFEQMNFFDEISSKEEKLYKALDSIREKYGEDSVQRAVFIDNYISHMEGGTSKKKKNGIIYL</sequence>
<dbReference type="Gene3D" id="3.30.1490.100">
    <property type="entry name" value="DNA polymerase, Y-family, little finger domain"/>
    <property type="match status" value="1"/>
</dbReference>
<proteinExistence type="inferred from homology"/>
<gene>
    <name evidence="18" type="ORF">HLB29_00560</name>
</gene>
<dbReference type="Gene3D" id="3.30.70.270">
    <property type="match status" value="1"/>
</dbReference>
<dbReference type="InterPro" id="IPR043128">
    <property type="entry name" value="Rev_trsase/Diguanyl_cyclase"/>
</dbReference>
<evidence type="ECO:0000256" key="2">
    <source>
        <dbReference type="ARBA" id="ARBA00004496"/>
    </source>
</evidence>
<dbReference type="EC" id="2.7.7.7" evidence="4"/>
<evidence type="ECO:0000313" key="18">
    <source>
        <dbReference type="EMBL" id="MBC2575176.1"/>
    </source>
</evidence>
<comment type="caution">
    <text evidence="18">The sequence shown here is derived from an EMBL/GenBank/DDBJ whole genome shotgun (WGS) entry which is preliminary data.</text>
</comment>
<dbReference type="SUPFAM" id="SSF56672">
    <property type="entry name" value="DNA/RNA polymerases"/>
    <property type="match status" value="1"/>
</dbReference>
<evidence type="ECO:0000313" key="19">
    <source>
        <dbReference type="Proteomes" id="UP000713904"/>
    </source>
</evidence>
<evidence type="ECO:0000256" key="12">
    <source>
        <dbReference type="ARBA" id="ARBA00022842"/>
    </source>
</evidence>
<dbReference type="PROSITE" id="PS50173">
    <property type="entry name" value="UMUC"/>
    <property type="match status" value="1"/>
</dbReference>
<dbReference type="InterPro" id="IPR043502">
    <property type="entry name" value="DNA/RNA_pol_sf"/>
</dbReference>
<comment type="catalytic activity">
    <reaction evidence="16">
        <text>DNA(n) + a 2'-deoxyribonucleoside 5'-triphosphate = DNA(n+1) + diphosphate</text>
        <dbReference type="Rhea" id="RHEA:22508"/>
        <dbReference type="Rhea" id="RHEA-COMP:17339"/>
        <dbReference type="Rhea" id="RHEA-COMP:17340"/>
        <dbReference type="ChEBI" id="CHEBI:33019"/>
        <dbReference type="ChEBI" id="CHEBI:61560"/>
        <dbReference type="ChEBI" id="CHEBI:173112"/>
        <dbReference type="EC" id="2.7.7.7"/>
    </reaction>
</comment>
<keyword evidence="15" id="KW-0234">DNA repair</keyword>
<evidence type="ECO:0000256" key="11">
    <source>
        <dbReference type="ARBA" id="ARBA00022763"/>
    </source>
</evidence>
<evidence type="ECO:0000256" key="13">
    <source>
        <dbReference type="ARBA" id="ARBA00022932"/>
    </source>
</evidence>
<dbReference type="Proteomes" id="UP000713904">
    <property type="component" value="Unassembled WGS sequence"/>
</dbReference>
<dbReference type="RefSeq" id="WP_185623218.1">
    <property type="nucleotide sequence ID" value="NZ_JABGBW010000001.1"/>
</dbReference>
<evidence type="ECO:0000256" key="4">
    <source>
        <dbReference type="ARBA" id="ARBA00012417"/>
    </source>
</evidence>
<evidence type="ECO:0000256" key="7">
    <source>
        <dbReference type="ARBA" id="ARBA00022679"/>
    </source>
</evidence>
<dbReference type="InterPro" id="IPR022880">
    <property type="entry name" value="DNApol_IV"/>
</dbReference>